<sequence length="748" mass="83082">MLNNKNTQSMTPRFVRHNMGLKFSTMKRIIIALLLVILASGIKAQSVNQYVDPFIGTSANGHTFPGATVPFGMVQLSPETGNFGWNYCSGYRYEDTTITGFAHTHLSGTGGVDLGDVLFFPYQGNQPAQFTSRFLKSTEKASPGYYTVVLSNNNIRAELTASAHTGVHRYTYLAGGAAHMLIDLQSGLVESKEELENHVSEGAITINKNNISGYAYTSQWVDKKVFFVARFSKAITGSHFIDGDTHRRLVIDFDSKPGETVEARVAISGVSVEGALANLNETLSKSFDAVRTDAVKTWEQYLGKLKAEGTKQEKITFYTSLYHTLIQPNNIADVDGKYRGADGLVHQSVDKVFYSTFSLWDTYRAAHPLYTIICPDKDGQMVESMLQHFNAVHLLPVWTLWGKESYAMIGNHAIPVMVDASMKGIRGFDKEKVYAAIKATLTQNKNPKYNWGLYLRYGYLPSDTVKREAVSRTLEAAYDDWCAAQLAAVLHKQADYAYFIKRSKFYVNLFDKSTNLMRGRLSNGNWVRPFANLDSGQLAIGGDYTEGNAWQYTWQVQQDVPGLITLMGGKKRFSEKLDSLFTMDSKVFGKGSTLDVTGLIGQYAHGNEPNHHIAYLYTMAGNPAKTQQLVRQIADEFYVNKPDGLSGNDDCGQMSAWYVFTAMGFYPVNPADGRYIFGAPLLKSVTISLPGKKTFTVKAKNLSAANKYVQSISLNGVKYKMNYIPHKTLMNGGILVFVMGDKKPDAVF</sequence>
<dbReference type="GO" id="GO:0000224">
    <property type="term" value="F:peptide-N4-(N-acetyl-beta-glucosaminyl)asparagine amidase activity"/>
    <property type="evidence" value="ECO:0007669"/>
    <property type="project" value="TreeGrafter"/>
</dbReference>
<dbReference type="SUPFAM" id="SSF48208">
    <property type="entry name" value="Six-hairpin glycosidases"/>
    <property type="match status" value="1"/>
</dbReference>
<accession>A0A223NTE9</accession>
<feature type="domain" description="Glycosyl hydrolase family 92 N-terminal" evidence="5">
    <location>
        <begin position="50"/>
        <end position="268"/>
    </location>
</feature>
<dbReference type="Gene3D" id="2.70.98.10">
    <property type="match status" value="1"/>
</dbReference>
<dbReference type="InterPro" id="IPR012939">
    <property type="entry name" value="Glyco_hydro_92"/>
</dbReference>
<feature type="domain" description="Glycosyl hydrolase family 92" evidence="4">
    <location>
        <begin position="275"/>
        <end position="741"/>
    </location>
</feature>
<dbReference type="Gene3D" id="1.20.1610.10">
    <property type="entry name" value="alpha-1,2-mannosidases domains"/>
    <property type="match status" value="1"/>
</dbReference>
<gene>
    <name evidence="6" type="ORF">MuYL_1206</name>
</gene>
<name>A0A223NTE9_9SPHI</name>
<organism evidence="6 7">
    <name type="scientific">Mucilaginibacter xinganensis</name>
    <dbReference type="NCBI Taxonomy" id="1234841"/>
    <lineage>
        <taxon>Bacteria</taxon>
        <taxon>Pseudomonadati</taxon>
        <taxon>Bacteroidota</taxon>
        <taxon>Sphingobacteriia</taxon>
        <taxon>Sphingobacteriales</taxon>
        <taxon>Sphingobacteriaceae</taxon>
        <taxon>Mucilaginibacter</taxon>
    </lineage>
</organism>
<keyword evidence="3" id="KW-0106">Calcium</keyword>
<dbReference type="FunFam" id="1.20.1050.60:FF:000001">
    <property type="entry name" value="Putative alpha-1,2-mannosidase"/>
    <property type="match status" value="1"/>
</dbReference>
<keyword evidence="7" id="KW-1185">Reference proteome</keyword>
<dbReference type="Gene3D" id="3.30.2080.10">
    <property type="entry name" value="GH92 mannosidase domain"/>
    <property type="match status" value="1"/>
</dbReference>
<dbReference type="EMBL" id="CP022743">
    <property type="protein sequence ID" value="ASU33106.1"/>
    <property type="molecule type" value="Genomic_DNA"/>
</dbReference>
<dbReference type="GO" id="GO:0030246">
    <property type="term" value="F:carbohydrate binding"/>
    <property type="evidence" value="ECO:0007669"/>
    <property type="project" value="InterPro"/>
</dbReference>
<dbReference type="InterPro" id="IPR008928">
    <property type="entry name" value="6-hairpin_glycosidase_sf"/>
</dbReference>
<dbReference type="Gene3D" id="1.20.1050.60">
    <property type="entry name" value="alpha-1,2-mannosidase"/>
    <property type="match status" value="1"/>
</dbReference>
<dbReference type="Pfam" id="PF07971">
    <property type="entry name" value="Glyco_hydro_92"/>
    <property type="match status" value="1"/>
</dbReference>
<evidence type="ECO:0000259" key="4">
    <source>
        <dbReference type="Pfam" id="PF07971"/>
    </source>
</evidence>
<dbReference type="AlphaFoldDB" id="A0A223NTE9"/>
<dbReference type="InterPro" id="IPR005887">
    <property type="entry name" value="GH92_a_mannosidase_put"/>
</dbReference>
<evidence type="ECO:0000259" key="5">
    <source>
        <dbReference type="Pfam" id="PF17678"/>
    </source>
</evidence>
<evidence type="ECO:0000256" key="3">
    <source>
        <dbReference type="ARBA" id="ARBA00022837"/>
    </source>
</evidence>
<evidence type="ECO:0000256" key="2">
    <source>
        <dbReference type="ARBA" id="ARBA00011245"/>
    </source>
</evidence>
<dbReference type="GO" id="GO:0005829">
    <property type="term" value="C:cytosol"/>
    <property type="evidence" value="ECO:0007669"/>
    <property type="project" value="TreeGrafter"/>
</dbReference>
<dbReference type="KEGG" id="muc:MuYL_1206"/>
<dbReference type="Proteomes" id="UP000215002">
    <property type="component" value="Chromosome"/>
</dbReference>
<dbReference type="InterPro" id="IPR014718">
    <property type="entry name" value="GH-type_carb-bd"/>
</dbReference>
<dbReference type="PANTHER" id="PTHR12143">
    <property type="entry name" value="PEPTIDE N-GLYCANASE PNGASE -RELATED"/>
    <property type="match status" value="1"/>
</dbReference>
<comment type="subunit">
    <text evidence="2">Monomer.</text>
</comment>
<dbReference type="InterPro" id="IPR041371">
    <property type="entry name" value="GH92_N"/>
</dbReference>
<protein>
    <submittedName>
        <fullName evidence="6">Alpha-mannosidase</fullName>
    </submittedName>
</protein>
<dbReference type="PANTHER" id="PTHR12143:SF39">
    <property type="entry name" value="SECRETED PROTEIN"/>
    <property type="match status" value="1"/>
</dbReference>
<evidence type="ECO:0000256" key="1">
    <source>
        <dbReference type="ARBA" id="ARBA00001913"/>
    </source>
</evidence>
<dbReference type="GO" id="GO:0005975">
    <property type="term" value="P:carbohydrate metabolic process"/>
    <property type="evidence" value="ECO:0007669"/>
    <property type="project" value="InterPro"/>
</dbReference>
<evidence type="ECO:0000313" key="7">
    <source>
        <dbReference type="Proteomes" id="UP000215002"/>
    </source>
</evidence>
<reference evidence="6 7" key="1">
    <citation type="submission" date="2017-08" db="EMBL/GenBank/DDBJ databases">
        <title>Complete genome sequence of Mucilaginibacter sp. strain BJC16-A31.</title>
        <authorList>
            <consortium name="Henan University of Science and Technology"/>
            <person name="You X."/>
        </authorList>
    </citation>
    <scope>NUCLEOTIDE SEQUENCE [LARGE SCALE GENOMIC DNA]</scope>
    <source>
        <strain evidence="6 7">BJC16-A31</strain>
    </source>
</reference>
<comment type="cofactor">
    <cofactor evidence="1">
        <name>Ca(2+)</name>
        <dbReference type="ChEBI" id="CHEBI:29108"/>
    </cofactor>
</comment>
<dbReference type="InterPro" id="IPR050883">
    <property type="entry name" value="PNGase"/>
</dbReference>
<dbReference type="Pfam" id="PF17678">
    <property type="entry name" value="Glyco_hydro_92N"/>
    <property type="match status" value="1"/>
</dbReference>
<dbReference type="FunFam" id="3.30.2080.10:FF:000001">
    <property type="entry name" value="Alpha-1,2-mannosidase subfamily"/>
    <property type="match status" value="1"/>
</dbReference>
<dbReference type="GO" id="GO:0006516">
    <property type="term" value="P:glycoprotein catabolic process"/>
    <property type="evidence" value="ECO:0007669"/>
    <property type="project" value="TreeGrafter"/>
</dbReference>
<proteinExistence type="predicted"/>
<evidence type="ECO:0000313" key="6">
    <source>
        <dbReference type="EMBL" id="ASU33106.1"/>
    </source>
</evidence>
<dbReference type="NCBIfam" id="TIGR01180">
    <property type="entry name" value="aman2_put"/>
    <property type="match status" value="1"/>
</dbReference>